<proteinExistence type="evidence at transcript level"/>
<protein>
    <recommendedName>
        <fullName evidence="2">Transmembrane protein</fullName>
    </recommendedName>
</protein>
<sequence length="45" mass="5318">MRGKNIRVTPLESRSNHNFLLTDWAEVFKHKPLFYTLKVIAVFTV</sequence>
<organism evidence="1">
    <name type="scientific">Medicago truncatula</name>
    <name type="common">Barrel medic</name>
    <name type="synonym">Medicago tribuloides</name>
    <dbReference type="NCBI Taxonomy" id="3880"/>
    <lineage>
        <taxon>Eukaryota</taxon>
        <taxon>Viridiplantae</taxon>
        <taxon>Streptophyta</taxon>
        <taxon>Embryophyta</taxon>
        <taxon>Tracheophyta</taxon>
        <taxon>Spermatophyta</taxon>
        <taxon>Magnoliopsida</taxon>
        <taxon>eudicotyledons</taxon>
        <taxon>Gunneridae</taxon>
        <taxon>Pentapetalae</taxon>
        <taxon>rosids</taxon>
        <taxon>fabids</taxon>
        <taxon>Fabales</taxon>
        <taxon>Fabaceae</taxon>
        <taxon>Papilionoideae</taxon>
        <taxon>50 kb inversion clade</taxon>
        <taxon>NPAAA clade</taxon>
        <taxon>Hologalegina</taxon>
        <taxon>IRL clade</taxon>
        <taxon>Trifolieae</taxon>
        <taxon>Medicago</taxon>
    </lineage>
</organism>
<name>I3T1U6_MEDTR</name>
<dbReference type="AlphaFoldDB" id="I3T1U6"/>
<accession>I3T1U6</accession>
<evidence type="ECO:0008006" key="2">
    <source>
        <dbReference type="Google" id="ProtNLM"/>
    </source>
</evidence>
<reference evidence="1" key="1">
    <citation type="submission" date="2012-05" db="EMBL/GenBank/DDBJ databases">
        <authorList>
            <person name="Krishnakumar V."/>
            <person name="Cheung F."/>
            <person name="Xiao Y."/>
            <person name="Chan A."/>
            <person name="Moskal W.A."/>
            <person name="Town C.D."/>
        </authorList>
    </citation>
    <scope>NUCLEOTIDE SEQUENCE</scope>
</reference>
<evidence type="ECO:0000313" key="1">
    <source>
        <dbReference type="EMBL" id="AFK46488.1"/>
    </source>
</evidence>
<dbReference type="EMBL" id="BT146694">
    <property type="protein sequence ID" value="AFK46488.1"/>
    <property type="molecule type" value="mRNA"/>
</dbReference>